<dbReference type="PANTHER" id="PTHR38795">
    <property type="entry name" value="DUF6604 DOMAIN-CONTAINING PROTEIN"/>
    <property type="match status" value="1"/>
</dbReference>
<accession>A0A1Y2HT44</accession>
<gene>
    <name evidence="3" type="ORF">BCR44DRAFT_1024912</name>
</gene>
<dbReference type="InterPro" id="IPR046539">
    <property type="entry name" value="DUF6604"/>
</dbReference>
<feature type="region of interest" description="Disordered" evidence="1">
    <location>
        <begin position="94"/>
        <end position="154"/>
    </location>
</feature>
<keyword evidence="4" id="KW-1185">Reference proteome</keyword>
<protein>
    <recommendedName>
        <fullName evidence="2">DUF6604 domain-containing protein</fullName>
    </recommendedName>
</protein>
<dbReference type="Pfam" id="PF20253">
    <property type="entry name" value="DUF6604"/>
    <property type="match status" value="1"/>
</dbReference>
<reference evidence="3 4" key="1">
    <citation type="submission" date="2016-07" db="EMBL/GenBank/DDBJ databases">
        <title>Pervasive Adenine N6-methylation of Active Genes in Fungi.</title>
        <authorList>
            <consortium name="DOE Joint Genome Institute"/>
            <person name="Mondo S.J."/>
            <person name="Dannebaum R.O."/>
            <person name="Kuo R.C."/>
            <person name="Labutti K."/>
            <person name="Haridas S."/>
            <person name="Kuo A."/>
            <person name="Salamov A."/>
            <person name="Ahrendt S.R."/>
            <person name="Lipzen A."/>
            <person name="Sullivan W."/>
            <person name="Andreopoulos W.B."/>
            <person name="Clum A."/>
            <person name="Lindquist E."/>
            <person name="Daum C."/>
            <person name="Ramamoorthy G.K."/>
            <person name="Gryganskyi A."/>
            <person name="Culley D."/>
            <person name="Magnuson J.K."/>
            <person name="James T.Y."/>
            <person name="O'Malley M.A."/>
            <person name="Stajich J.E."/>
            <person name="Spatafora J.W."/>
            <person name="Visel A."/>
            <person name="Grigoriev I.V."/>
        </authorList>
    </citation>
    <scope>NUCLEOTIDE SEQUENCE [LARGE SCALE GENOMIC DNA]</scope>
    <source>
        <strain evidence="3 4">PL171</strain>
    </source>
</reference>
<dbReference type="PANTHER" id="PTHR38795:SF1">
    <property type="entry name" value="DUF6604 DOMAIN-CONTAINING PROTEIN"/>
    <property type="match status" value="1"/>
</dbReference>
<feature type="compositionally biased region" description="Low complexity" evidence="1">
    <location>
        <begin position="94"/>
        <end position="109"/>
    </location>
</feature>
<feature type="compositionally biased region" description="Low complexity" evidence="1">
    <location>
        <begin position="129"/>
        <end position="139"/>
    </location>
</feature>
<name>A0A1Y2HT44_9FUNG</name>
<evidence type="ECO:0000313" key="4">
    <source>
        <dbReference type="Proteomes" id="UP000193411"/>
    </source>
</evidence>
<evidence type="ECO:0000313" key="3">
    <source>
        <dbReference type="EMBL" id="ORZ37745.1"/>
    </source>
</evidence>
<sequence length="583" mass="64621">MRGTWVADPTLQWHLGSILFCGGASKHSHLPRCRYNASRACYGLEMNESAATSAPKLSPDLFGLYKQYKRDTSCLATWLVNTSHSLGYSAALPDDAASPSSPQPASAKAPRLKGKARKDAQKNRPERAPSSSSPHSSSSTCKDKSHGSTDIPTTSINGNQFVNFAQFIANTEPAITVPTRVLDWACRAIRGRQVCGDWFRDRTGSESSEDDTLAKSNRAHDHFTALLEQVVVILAPRVASAKAAMRSPQSTPLTGVELLESRFAALDMDAQQTAPGGDAMSEDEGDDWDVVYGLVQETLASKSHGADKRGKDKRARIPVSFGNGRVRYRVEDEEAKEWDLILELSNHLHDALEIVAFIKEHWVKYFDQSHMSLEAASITTLVGLDRLRDLHNKMMELFPALMPHHLKYGRIVTLCVRVKLHGFEPETVSPAYFTSEASKEQNESKKFSYLDMVDVIEPLRAAIHRGHVERPPPVTQAPSCAAPFPYTDSLDGIVAAFRTVLTRLYLDYRALEAQPAFCHFGYTHLPTIPVILIDFFLLTVGDDVGPDTLPVFRITSWTLSKLSKPFRPRIHFLSTHSSRCSST</sequence>
<evidence type="ECO:0000259" key="2">
    <source>
        <dbReference type="Pfam" id="PF20253"/>
    </source>
</evidence>
<feature type="domain" description="DUF6604" evidence="2">
    <location>
        <begin position="66"/>
        <end position="395"/>
    </location>
</feature>
<dbReference type="OrthoDB" id="5238236at2759"/>
<evidence type="ECO:0000256" key="1">
    <source>
        <dbReference type="SAM" id="MobiDB-lite"/>
    </source>
</evidence>
<feature type="compositionally biased region" description="Basic and acidic residues" evidence="1">
    <location>
        <begin position="117"/>
        <end position="127"/>
    </location>
</feature>
<dbReference type="Proteomes" id="UP000193411">
    <property type="component" value="Unassembled WGS sequence"/>
</dbReference>
<dbReference type="EMBL" id="MCFL01000011">
    <property type="protein sequence ID" value="ORZ37745.1"/>
    <property type="molecule type" value="Genomic_DNA"/>
</dbReference>
<proteinExistence type="predicted"/>
<dbReference type="AlphaFoldDB" id="A0A1Y2HT44"/>
<comment type="caution">
    <text evidence="3">The sequence shown here is derived from an EMBL/GenBank/DDBJ whole genome shotgun (WGS) entry which is preliminary data.</text>
</comment>
<organism evidence="3 4">
    <name type="scientific">Catenaria anguillulae PL171</name>
    <dbReference type="NCBI Taxonomy" id="765915"/>
    <lineage>
        <taxon>Eukaryota</taxon>
        <taxon>Fungi</taxon>
        <taxon>Fungi incertae sedis</taxon>
        <taxon>Blastocladiomycota</taxon>
        <taxon>Blastocladiomycetes</taxon>
        <taxon>Blastocladiales</taxon>
        <taxon>Catenariaceae</taxon>
        <taxon>Catenaria</taxon>
    </lineage>
</organism>